<evidence type="ECO:0000313" key="7">
    <source>
        <dbReference type="EMBL" id="KAL3234333.1"/>
    </source>
</evidence>
<dbReference type="Pfam" id="PF00134">
    <property type="entry name" value="Cyclin_N"/>
    <property type="match status" value="1"/>
</dbReference>
<evidence type="ECO:0000256" key="4">
    <source>
        <dbReference type="RuleBase" id="RU000383"/>
    </source>
</evidence>
<accession>A0ABR4NYQ3</accession>
<evidence type="ECO:0000256" key="3">
    <source>
        <dbReference type="ARBA" id="ARBA00023306"/>
    </source>
</evidence>
<dbReference type="InterPro" id="IPR036915">
    <property type="entry name" value="Cyclin-like_sf"/>
</dbReference>
<dbReference type="InterPro" id="IPR039361">
    <property type="entry name" value="Cyclin"/>
</dbReference>
<evidence type="ECO:0000259" key="5">
    <source>
        <dbReference type="SMART" id="SM00385"/>
    </source>
</evidence>
<keyword evidence="2 4" id="KW-0195">Cyclin</keyword>
<feature type="domain" description="Cyclin-like" evidence="5">
    <location>
        <begin position="211"/>
        <end position="308"/>
    </location>
</feature>
<keyword evidence="3" id="KW-0131">Cell cycle</keyword>
<dbReference type="SMART" id="SM01332">
    <property type="entry name" value="Cyclin_C"/>
    <property type="match status" value="1"/>
</dbReference>
<dbReference type="EMBL" id="JBEVYD010000003">
    <property type="protein sequence ID" value="KAL3234333.1"/>
    <property type="molecule type" value="Genomic_DNA"/>
</dbReference>
<feature type="domain" description="Cyclin C-terminal" evidence="6">
    <location>
        <begin position="207"/>
        <end position="334"/>
    </location>
</feature>
<dbReference type="PROSITE" id="PS00292">
    <property type="entry name" value="CYCLINS"/>
    <property type="match status" value="1"/>
</dbReference>
<dbReference type="SUPFAM" id="SSF47954">
    <property type="entry name" value="Cyclin-like"/>
    <property type="match status" value="2"/>
</dbReference>
<dbReference type="InterPro" id="IPR004367">
    <property type="entry name" value="Cyclin_C-dom"/>
</dbReference>
<evidence type="ECO:0000256" key="1">
    <source>
        <dbReference type="ARBA" id="ARBA00022618"/>
    </source>
</evidence>
<gene>
    <name evidence="7" type="ORF">RNJ44_03095</name>
</gene>
<dbReference type="Pfam" id="PF02984">
    <property type="entry name" value="Cyclin_C"/>
    <property type="match status" value="1"/>
</dbReference>
<name>A0ABR4NYQ3_9SACH</name>
<dbReference type="InterPro" id="IPR006671">
    <property type="entry name" value="Cyclin_N"/>
</dbReference>
<feature type="domain" description="Cyclin-like" evidence="5">
    <location>
        <begin position="114"/>
        <end position="198"/>
    </location>
</feature>
<organism evidence="7 8">
    <name type="scientific">Nakaseomyces bracarensis</name>
    <dbReference type="NCBI Taxonomy" id="273131"/>
    <lineage>
        <taxon>Eukaryota</taxon>
        <taxon>Fungi</taxon>
        <taxon>Dikarya</taxon>
        <taxon>Ascomycota</taxon>
        <taxon>Saccharomycotina</taxon>
        <taxon>Saccharomycetes</taxon>
        <taxon>Saccharomycetales</taxon>
        <taxon>Saccharomycetaceae</taxon>
        <taxon>Nakaseomyces</taxon>
    </lineage>
</organism>
<reference evidence="7 8" key="1">
    <citation type="submission" date="2024-05" db="EMBL/GenBank/DDBJ databases">
        <title>Long read based assembly of the Candida bracarensis genome reveals expanded adhesin content.</title>
        <authorList>
            <person name="Marcet-Houben M."/>
            <person name="Ksiezopolska E."/>
            <person name="Gabaldon T."/>
        </authorList>
    </citation>
    <scope>NUCLEOTIDE SEQUENCE [LARGE SCALE GENOMIC DNA]</scope>
    <source>
        <strain evidence="7 8">CBM6</strain>
    </source>
</reference>
<dbReference type="InterPro" id="IPR048258">
    <property type="entry name" value="Cyclins_cyclin-box"/>
</dbReference>
<keyword evidence="1" id="KW-0132">Cell division</keyword>
<dbReference type="InterPro" id="IPR013763">
    <property type="entry name" value="Cyclin-like_dom"/>
</dbReference>
<comment type="similarity">
    <text evidence="4">Belongs to the cyclin family.</text>
</comment>
<protein>
    <recommendedName>
        <fullName evidence="9">Cyclin N-terminal domain-containing protein</fullName>
    </recommendedName>
</protein>
<dbReference type="PANTHER" id="PTHR10177">
    <property type="entry name" value="CYCLINS"/>
    <property type="match status" value="1"/>
</dbReference>
<evidence type="ECO:0000256" key="2">
    <source>
        <dbReference type="ARBA" id="ARBA00023127"/>
    </source>
</evidence>
<dbReference type="SMART" id="SM00385">
    <property type="entry name" value="CYCLIN"/>
    <property type="match status" value="2"/>
</dbReference>
<proteinExistence type="inferred from homology"/>
<sequence length="340" mass="39534">MNKKEESNRTPLAELSKVNGVVRPASSTYLCKPITMSSSKRKLEVYRDEPAKKPKLLEQTFKFEDNINDVSEYSSEIFRNIFQSEDQTVPTHNYLTDDSSEYYLRSSMRSILIDWLIDVHANFKCLPETLLLAINILDRFFSSNKVPVSKLQLVAVTSLFIACKYEEVQLPKITNFAYITDGAATVEDIRQAEINILENLRFNINWPNPLNFLRRLSKLDDYNYELRDIAKFVLEFIMCTHYFVDYKPSFISAMAVYLSKQICDVNDDEDITAVRWTKQHTELSGGIDPENNIKFKKSLQTIIKEFGSPSSSTKSLLNKYKSKNRYGMLFRVQDWCLNYQ</sequence>
<evidence type="ECO:0008006" key="9">
    <source>
        <dbReference type="Google" id="ProtNLM"/>
    </source>
</evidence>
<dbReference type="Gene3D" id="1.10.472.10">
    <property type="entry name" value="Cyclin-like"/>
    <property type="match status" value="2"/>
</dbReference>
<evidence type="ECO:0000313" key="8">
    <source>
        <dbReference type="Proteomes" id="UP001623330"/>
    </source>
</evidence>
<evidence type="ECO:0000259" key="6">
    <source>
        <dbReference type="SMART" id="SM01332"/>
    </source>
</evidence>
<comment type="caution">
    <text evidence="7">The sequence shown here is derived from an EMBL/GenBank/DDBJ whole genome shotgun (WGS) entry which is preliminary data.</text>
</comment>
<dbReference type="Proteomes" id="UP001623330">
    <property type="component" value="Unassembled WGS sequence"/>
</dbReference>
<keyword evidence="8" id="KW-1185">Reference proteome</keyword>